<dbReference type="GO" id="GO:0031418">
    <property type="term" value="F:L-ascorbic acid binding"/>
    <property type="evidence" value="ECO:0007669"/>
    <property type="project" value="UniProtKB-KW"/>
</dbReference>
<keyword evidence="9" id="KW-1185">Reference proteome</keyword>
<gene>
    <name evidence="8" type="ORF">SAMN02745126_04253</name>
</gene>
<keyword evidence="4 8" id="KW-0223">Dioxygenase</keyword>
<dbReference type="PROSITE" id="PS51471">
    <property type="entry name" value="FE2OG_OXY"/>
    <property type="match status" value="1"/>
</dbReference>
<evidence type="ECO:0000256" key="4">
    <source>
        <dbReference type="ARBA" id="ARBA00022964"/>
    </source>
</evidence>
<dbReference type="Pfam" id="PF13640">
    <property type="entry name" value="2OG-FeII_Oxy_3"/>
    <property type="match status" value="1"/>
</dbReference>
<proteinExistence type="predicted"/>
<reference evidence="9" key="1">
    <citation type="submission" date="2017-02" db="EMBL/GenBank/DDBJ databases">
        <authorList>
            <person name="Varghese N."/>
            <person name="Submissions S."/>
        </authorList>
    </citation>
    <scope>NUCLEOTIDE SEQUENCE [LARGE SCALE GENOMIC DNA]</scope>
    <source>
        <strain evidence="9">ATCC 27094</strain>
    </source>
</reference>
<dbReference type="EMBL" id="FUWJ01000006">
    <property type="protein sequence ID" value="SKA21777.1"/>
    <property type="molecule type" value="Genomic_DNA"/>
</dbReference>
<name>A0A1T4S0S7_9HYPH</name>
<evidence type="ECO:0000256" key="6">
    <source>
        <dbReference type="ARBA" id="ARBA00023004"/>
    </source>
</evidence>
<dbReference type="Gene3D" id="2.60.120.620">
    <property type="entry name" value="q2cbj1_9rhob like domain"/>
    <property type="match status" value="1"/>
</dbReference>
<dbReference type="InterPro" id="IPR044862">
    <property type="entry name" value="Pro_4_hyd_alph_FE2OG_OXY"/>
</dbReference>
<organism evidence="8 9">
    <name type="scientific">Enhydrobacter aerosaccus</name>
    <dbReference type="NCBI Taxonomy" id="225324"/>
    <lineage>
        <taxon>Bacteria</taxon>
        <taxon>Pseudomonadati</taxon>
        <taxon>Pseudomonadota</taxon>
        <taxon>Alphaproteobacteria</taxon>
        <taxon>Hyphomicrobiales</taxon>
        <taxon>Enhydrobacter</taxon>
    </lineage>
</organism>
<keyword evidence="3" id="KW-0847">Vitamin C</keyword>
<evidence type="ECO:0000256" key="5">
    <source>
        <dbReference type="ARBA" id="ARBA00023002"/>
    </source>
</evidence>
<accession>A0A1T4S0S7</accession>
<keyword evidence="5" id="KW-0560">Oxidoreductase</keyword>
<dbReference type="InterPro" id="IPR006620">
    <property type="entry name" value="Pro_4_hyd_alph"/>
</dbReference>
<dbReference type="InterPro" id="IPR005123">
    <property type="entry name" value="Oxoglu/Fe-dep_dioxygenase_dom"/>
</dbReference>
<dbReference type="GO" id="GO:0016705">
    <property type="term" value="F:oxidoreductase activity, acting on paired donors, with incorporation or reduction of molecular oxygen"/>
    <property type="evidence" value="ECO:0007669"/>
    <property type="project" value="InterPro"/>
</dbReference>
<evidence type="ECO:0000259" key="7">
    <source>
        <dbReference type="PROSITE" id="PS51471"/>
    </source>
</evidence>
<dbReference type="SMART" id="SM00702">
    <property type="entry name" value="P4Hc"/>
    <property type="match status" value="1"/>
</dbReference>
<dbReference type="GO" id="GO:0051213">
    <property type="term" value="F:dioxygenase activity"/>
    <property type="evidence" value="ECO:0007669"/>
    <property type="project" value="UniProtKB-KW"/>
</dbReference>
<dbReference type="AlphaFoldDB" id="A0A1T4S0S7"/>
<evidence type="ECO:0000313" key="8">
    <source>
        <dbReference type="EMBL" id="SKA21777.1"/>
    </source>
</evidence>
<protein>
    <submittedName>
        <fullName evidence="8">Predicted 2-oxoglutarate-and Fe(II)-dependent dioxygenase YbiX</fullName>
    </submittedName>
</protein>
<dbReference type="GO" id="GO:0005506">
    <property type="term" value="F:iron ion binding"/>
    <property type="evidence" value="ECO:0007669"/>
    <property type="project" value="InterPro"/>
</dbReference>
<dbReference type="OrthoDB" id="255432at2"/>
<keyword evidence="2" id="KW-0479">Metal-binding</keyword>
<dbReference type="STRING" id="225324.SAMN02745126_04253"/>
<evidence type="ECO:0000256" key="1">
    <source>
        <dbReference type="ARBA" id="ARBA00001961"/>
    </source>
</evidence>
<comment type="cofactor">
    <cofactor evidence="1">
        <name>L-ascorbate</name>
        <dbReference type="ChEBI" id="CHEBI:38290"/>
    </cofactor>
</comment>
<evidence type="ECO:0000256" key="3">
    <source>
        <dbReference type="ARBA" id="ARBA00022896"/>
    </source>
</evidence>
<evidence type="ECO:0000256" key="2">
    <source>
        <dbReference type="ARBA" id="ARBA00022723"/>
    </source>
</evidence>
<dbReference type="Proteomes" id="UP000190092">
    <property type="component" value="Unassembled WGS sequence"/>
</dbReference>
<keyword evidence="6" id="KW-0408">Iron</keyword>
<evidence type="ECO:0000313" key="9">
    <source>
        <dbReference type="Proteomes" id="UP000190092"/>
    </source>
</evidence>
<feature type="domain" description="Fe2OG dioxygenase" evidence="7">
    <location>
        <begin position="275"/>
        <end position="369"/>
    </location>
</feature>
<sequence length="370" mass="39589">MLPARHGAATAPAVLCSDSLMTNALLLRPGDRLPDFALPGLDGKFRKFLWSFNGWPVALLVVDDLKALDTAQFASLIARCKDASVVPVVVAGMATPAASPIWSKLIGGASDAPLLLCDGERRFVPALLSQAGIGFGQTAAARTRIILLDPNQHVAATYDSRPLLAAAEGIGAAAERVRSSAGADVVIAGPMAPVLVLPRVFEPEFCTQVIRLWEKGDHQDSGVSSRYGNVGVAELKRTEDYMIAEPMMQKAISDRLAYRIGPELVKVFAFDHQFTFDAHVVLSYSADGGHFFSAHRDNGAPTTADRAFAVSLNLNDDFDGGELVFPEFSAVKAKPPAGAAAVFSCGLLHEALPVTRGRRFVLTTFFRQKK</sequence>